<evidence type="ECO:0000256" key="1">
    <source>
        <dbReference type="SAM" id="MobiDB-lite"/>
    </source>
</evidence>
<dbReference type="EMBL" id="LAZR01034469">
    <property type="protein sequence ID" value="KKL45226.1"/>
    <property type="molecule type" value="Genomic_DNA"/>
</dbReference>
<feature type="non-terminal residue" evidence="2">
    <location>
        <position position="1"/>
    </location>
</feature>
<comment type="caution">
    <text evidence="2">The sequence shown here is derived from an EMBL/GenBank/DDBJ whole genome shotgun (WGS) entry which is preliminary data.</text>
</comment>
<sequence>LVDRGTFAAYCQTWARWHAAEAIIAKKGMTFETPNGYAQQRPEVAISQRAAALMTRLAQEFGLTPSSRTRIEAPNADPDEDDFDEFLNRGKG</sequence>
<dbReference type="InterPro" id="IPR006448">
    <property type="entry name" value="Phage_term_ssu_P27"/>
</dbReference>
<proteinExistence type="predicted"/>
<organism evidence="2">
    <name type="scientific">marine sediment metagenome</name>
    <dbReference type="NCBI Taxonomy" id="412755"/>
    <lineage>
        <taxon>unclassified sequences</taxon>
        <taxon>metagenomes</taxon>
        <taxon>ecological metagenomes</taxon>
    </lineage>
</organism>
<dbReference type="NCBIfam" id="TIGR01558">
    <property type="entry name" value="sm_term_P27"/>
    <property type="match status" value="1"/>
</dbReference>
<evidence type="ECO:0008006" key="3">
    <source>
        <dbReference type="Google" id="ProtNLM"/>
    </source>
</evidence>
<dbReference type="AlphaFoldDB" id="A0A0F9CUR7"/>
<name>A0A0F9CUR7_9ZZZZ</name>
<feature type="region of interest" description="Disordered" evidence="1">
    <location>
        <begin position="64"/>
        <end position="92"/>
    </location>
</feature>
<gene>
    <name evidence="2" type="ORF">LCGC14_2357790</name>
</gene>
<reference evidence="2" key="1">
    <citation type="journal article" date="2015" name="Nature">
        <title>Complex archaea that bridge the gap between prokaryotes and eukaryotes.</title>
        <authorList>
            <person name="Spang A."/>
            <person name="Saw J.H."/>
            <person name="Jorgensen S.L."/>
            <person name="Zaremba-Niedzwiedzka K."/>
            <person name="Martijn J."/>
            <person name="Lind A.E."/>
            <person name="van Eijk R."/>
            <person name="Schleper C."/>
            <person name="Guy L."/>
            <person name="Ettema T.J."/>
        </authorList>
    </citation>
    <scope>NUCLEOTIDE SEQUENCE</scope>
</reference>
<accession>A0A0F9CUR7</accession>
<dbReference type="Pfam" id="PF05119">
    <property type="entry name" value="Terminase_4"/>
    <property type="match status" value="1"/>
</dbReference>
<protein>
    <recommendedName>
        <fullName evidence="3">Phage terminase small subunit P27 family</fullName>
    </recommendedName>
</protein>
<evidence type="ECO:0000313" key="2">
    <source>
        <dbReference type="EMBL" id="KKL45226.1"/>
    </source>
</evidence>